<dbReference type="PROSITE" id="PS51186">
    <property type="entry name" value="GNAT"/>
    <property type="match status" value="1"/>
</dbReference>
<reference evidence="2 3" key="1">
    <citation type="journal article" date="2018" name="Nat. Biotechnol.">
        <title>A standardized bacterial taxonomy based on genome phylogeny substantially revises the tree of life.</title>
        <authorList>
            <person name="Parks D.H."/>
            <person name="Chuvochina M."/>
            <person name="Waite D.W."/>
            <person name="Rinke C."/>
            <person name="Skarshewski A."/>
            <person name="Chaumeil P.A."/>
            <person name="Hugenholtz P."/>
        </authorList>
    </citation>
    <scope>NUCLEOTIDE SEQUENCE [LARGE SCALE GENOMIC DNA]</scope>
    <source>
        <strain evidence="2">UBA9905</strain>
    </source>
</reference>
<evidence type="ECO:0000313" key="3">
    <source>
        <dbReference type="Proteomes" id="UP000264215"/>
    </source>
</evidence>
<dbReference type="EMBL" id="DQBS01000177">
    <property type="protein sequence ID" value="HCO70479.1"/>
    <property type="molecule type" value="Genomic_DNA"/>
</dbReference>
<dbReference type="AlphaFoldDB" id="A0A3D3TP69"/>
<evidence type="ECO:0000259" key="1">
    <source>
        <dbReference type="PROSITE" id="PS51186"/>
    </source>
</evidence>
<evidence type="ECO:0000313" key="2">
    <source>
        <dbReference type="EMBL" id="HCO70479.1"/>
    </source>
</evidence>
<dbReference type="GO" id="GO:0016747">
    <property type="term" value="F:acyltransferase activity, transferring groups other than amino-acyl groups"/>
    <property type="evidence" value="ECO:0007669"/>
    <property type="project" value="InterPro"/>
</dbReference>
<dbReference type="Gene3D" id="3.40.630.30">
    <property type="match status" value="1"/>
</dbReference>
<gene>
    <name evidence="2" type="ORF">DIT26_07900</name>
</gene>
<protein>
    <submittedName>
        <fullName evidence="2">N-acetyltransferase</fullName>
    </submittedName>
</protein>
<dbReference type="Proteomes" id="UP000264215">
    <property type="component" value="Unassembled WGS sequence"/>
</dbReference>
<accession>A0A3D3TP69</accession>
<dbReference type="InterPro" id="IPR000182">
    <property type="entry name" value="GNAT_dom"/>
</dbReference>
<comment type="caution">
    <text evidence="2">The sequence shown here is derived from an EMBL/GenBank/DDBJ whole genome shotgun (WGS) entry which is preliminary data.</text>
</comment>
<dbReference type="InterPro" id="IPR016181">
    <property type="entry name" value="Acyl_CoA_acyltransferase"/>
</dbReference>
<proteinExistence type="predicted"/>
<organism evidence="2 3">
    <name type="scientific">Mesotoga infera</name>
    <dbReference type="NCBI Taxonomy" id="1236046"/>
    <lineage>
        <taxon>Bacteria</taxon>
        <taxon>Thermotogati</taxon>
        <taxon>Thermotogota</taxon>
        <taxon>Thermotogae</taxon>
        <taxon>Kosmotogales</taxon>
        <taxon>Kosmotogaceae</taxon>
        <taxon>Mesotoga</taxon>
    </lineage>
</organism>
<sequence length="343" mass="39280">MEDKKVGNIHVRFATIDDNEKLLKIERESAQEGNIWLVAFREDFFGRLKYFKEGFIMIAEDAYDIIGCIGVGIDNLIVNGEIKKAIYLFGLRTNPKYRLKVARWLKSIIQELQNLLGPTDFDFGYASVKADNIASKKILEHMGFSTTATLDFYACPVRKTSQEKSVFVEREVDLETILDLYKPLEKDHDLLLQGTKAFEVMVTERRLRLFKTEGAFALVLDTSGEQDFGITRLPKGLRAFQLLAQGTISPLVRIPRMNERLRSWDVLHFGWDDIRSARKTVGKIHRCAWEEGITLINFSRDRSLGSMKGAVGSLSFRIPFEIMIYEKNCINRGSKPIIRTPTI</sequence>
<feature type="domain" description="N-acetyltransferase" evidence="1">
    <location>
        <begin position="9"/>
        <end position="162"/>
    </location>
</feature>
<name>A0A3D3TP69_9BACT</name>
<keyword evidence="2" id="KW-0808">Transferase</keyword>
<dbReference type="SUPFAM" id="SSF55729">
    <property type="entry name" value="Acyl-CoA N-acyltransferases (Nat)"/>
    <property type="match status" value="1"/>
</dbReference>